<protein>
    <submittedName>
        <fullName evidence="1">Uncharacterized protein</fullName>
    </submittedName>
</protein>
<proteinExistence type="predicted"/>
<dbReference type="GeneID" id="26630089"/>
<organism evidence="1 2">
    <name type="scientific">Mycobacterium phage Luchador</name>
    <dbReference type="NCBI Taxonomy" id="1647300"/>
    <lineage>
        <taxon>Viruses</taxon>
        <taxon>Duplodnaviria</taxon>
        <taxon>Heunggongvirae</taxon>
        <taxon>Uroviricota</taxon>
        <taxon>Caudoviricetes</taxon>
        <taxon>Luchadorvirus</taxon>
        <taxon>Luchadorvirus luchador</taxon>
        <taxon>Lucadorvirus luchador</taxon>
    </lineage>
</organism>
<accession>A0A0F6WDL1</accession>
<name>A0A0F6WDL1_9CAUD</name>
<gene>
    <name evidence="1" type="primary">40</name>
    <name evidence="1" type="ORF">SEA_LUCHADOR_40</name>
</gene>
<keyword evidence="2" id="KW-1185">Reference proteome</keyword>
<dbReference type="KEGG" id="vg:26630089"/>
<dbReference type="Proteomes" id="UP000207763">
    <property type="component" value="Segment"/>
</dbReference>
<evidence type="ECO:0000313" key="2">
    <source>
        <dbReference type="Proteomes" id="UP000207763"/>
    </source>
</evidence>
<sequence>MMLPHLEGSRVEYDGHLWALLDIDFIHGRAWLTRAIVPMEKYETVWASILAIGWP</sequence>
<dbReference type="EMBL" id="KR080193">
    <property type="protein sequence ID" value="AKF14204.1"/>
    <property type="molecule type" value="Genomic_DNA"/>
</dbReference>
<dbReference type="RefSeq" id="YP_009203099.1">
    <property type="nucleotide sequence ID" value="NC_028849.1"/>
</dbReference>
<dbReference type="OrthoDB" id="37257at10239"/>
<reference evidence="1 2" key="1">
    <citation type="journal article" date="2015" name="Genome Announc.">
        <title>Genome Sequences of Mycobacteriophages Luchador and Nerujay.</title>
        <authorList>
            <person name="Pope W.H."/>
            <person name="Ahmed T."/>
            <person name="Drobitch M.K."/>
            <person name="Early D.R."/>
            <person name="Eljamri S."/>
            <person name="Kasturiarachi N.S."/>
            <person name="Klonicki E.F."/>
            <person name="Manjooran D.T."/>
            <person name="Ni Chochlain A.N."/>
            <person name="Puglionesi A.O."/>
            <person name="Rajakumar V."/>
            <person name="Shindle K.A."/>
            <person name="Tran M.T."/>
            <person name="Brown B.R."/>
            <person name="Churilla B.M."/>
            <person name="Cohen K.L."/>
            <person name="Wilkes K.E."/>
            <person name="Grubb S.R."/>
            <person name="Warner M.H."/>
            <person name="Bowman C.A."/>
            <person name="Russell D.A."/>
            <person name="Hatfull G.F."/>
        </authorList>
    </citation>
    <scope>NUCLEOTIDE SEQUENCE [LARGE SCALE GENOMIC DNA]</scope>
</reference>
<evidence type="ECO:0000313" key="1">
    <source>
        <dbReference type="EMBL" id="AKF14204.1"/>
    </source>
</evidence>